<dbReference type="EMBL" id="GBRH01229197">
    <property type="protein sequence ID" value="JAD68698.1"/>
    <property type="molecule type" value="Transcribed_RNA"/>
</dbReference>
<organism evidence="1">
    <name type="scientific">Arundo donax</name>
    <name type="common">Giant reed</name>
    <name type="synonym">Donax arundinaceus</name>
    <dbReference type="NCBI Taxonomy" id="35708"/>
    <lineage>
        <taxon>Eukaryota</taxon>
        <taxon>Viridiplantae</taxon>
        <taxon>Streptophyta</taxon>
        <taxon>Embryophyta</taxon>
        <taxon>Tracheophyta</taxon>
        <taxon>Spermatophyta</taxon>
        <taxon>Magnoliopsida</taxon>
        <taxon>Liliopsida</taxon>
        <taxon>Poales</taxon>
        <taxon>Poaceae</taxon>
        <taxon>PACMAD clade</taxon>
        <taxon>Arundinoideae</taxon>
        <taxon>Arundineae</taxon>
        <taxon>Arundo</taxon>
    </lineage>
</organism>
<name>A0A0A9C2M0_ARUDO</name>
<accession>A0A0A9C2M0</accession>
<reference evidence="1" key="1">
    <citation type="submission" date="2014-09" db="EMBL/GenBank/DDBJ databases">
        <authorList>
            <person name="Magalhaes I.L.F."/>
            <person name="Oliveira U."/>
            <person name="Santos F.R."/>
            <person name="Vidigal T.H.D.A."/>
            <person name="Brescovit A.D."/>
            <person name="Santos A.J."/>
        </authorList>
    </citation>
    <scope>NUCLEOTIDE SEQUENCE</scope>
    <source>
        <tissue evidence="1">Shoot tissue taken approximately 20 cm above the soil surface</tissue>
    </source>
</reference>
<reference evidence="1" key="2">
    <citation type="journal article" date="2015" name="Data Brief">
        <title>Shoot transcriptome of the giant reed, Arundo donax.</title>
        <authorList>
            <person name="Barrero R.A."/>
            <person name="Guerrero F.D."/>
            <person name="Moolhuijzen P."/>
            <person name="Goolsby J.A."/>
            <person name="Tidwell J."/>
            <person name="Bellgard S.E."/>
            <person name="Bellgard M.I."/>
        </authorList>
    </citation>
    <scope>NUCLEOTIDE SEQUENCE</scope>
    <source>
        <tissue evidence="1">Shoot tissue taken approximately 20 cm above the soil surface</tissue>
    </source>
</reference>
<sequence>MCACREHTHHGHLVRPDIALAQHCPE</sequence>
<proteinExistence type="predicted"/>
<dbReference type="AlphaFoldDB" id="A0A0A9C2M0"/>
<evidence type="ECO:0000313" key="1">
    <source>
        <dbReference type="EMBL" id="JAD68698.1"/>
    </source>
</evidence>
<protein>
    <submittedName>
        <fullName evidence="1">Uncharacterized protein</fullName>
    </submittedName>
</protein>